<organism evidence="1 2">
    <name type="scientific">Daphnia magna</name>
    <dbReference type="NCBI Taxonomy" id="35525"/>
    <lineage>
        <taxon>Eukaryota</taxon>
        <taxon>Metazoa</taxon>
        <taxon>Ecdysozoa</taxon>
        <taxon>Arthropoda</taxon>
        <taxon>Crustacea</taxon>
        <taxon>Branchiopoda</taxon>
        <taxon>Diplostraca</taxon>
        <taxon>Cladocera</taxon>
        <taxon>Anomopoda</taxon>
        <taxon>Daphniidae</taxon>
        <taxon>Daphnia</taxon>
    </lineage>
</organism>
<dbReference type="AlphaFoldDB" id="A0A164DI08"/>
<gene>
    <name evidence="1" type="ORF">APZ42_010214</name>
</gene>
<reference evidence="1 2" key="1">
    <citation type="submission" date="2016-03" db="EMBL/GenBank/DDBJ databases">
        <title>EvidentialGene: Evidence-directed Construction of Genes on Genomes.</title>
        <authorList>
            <person name="Gilbert D.G."/>
            <person name="Choi J.-H."/>
            <person name="Mockaitis K."/>
            <person name="Colbourne J."/>
            <person name="Pfrender M."/>
        </authorList>
    </citation>
    <scope>NUCLEOTIDE SEQUENCE [LARGE SCALE GENOMIC DNA]</scope>
    <source>
        <strain evidence="1 2">Xinb3</strain>
        <tissue evidence="1">Complete organism</tissue>
    </source>
</reference>
<evidence type="ECO:0000313" key="2">
    <source>
        <dbReference type="Proteomes" id="UP000076858"/>
    </source>
</evidence>
<protein>
    <recommendedName>
        <fullName evidence="3">Cuticle protein</fullName>
    </recommendedName>
</protein>
<name>A0A164DI08_9CRUS</name>
<sequence>QILSYGAAPFAYNYPGYNYPGYAAAPFAYNFAAPAVVAAPAVPVREATLTKTVLIPGHAVAYRVD</sequence>
<dbReference type="Proteomes" id="UP000076858">
    <property type="component" value="Unassembled WGS sequence"/>
</dbReference>
<evidence type="ECO:0000313" key="1">
    <source>
        <dbReference type="EMBL" id="KZR95805.1"/>
    </source>
</evidence>
<comment type="caution">
    <text evidence="1">The sequence shown here is derived from an EMBL/GenBank/DDBJ whole genome shotgun (WGS) entry which is preliminary data.</text>
</comment>
<accession>A0A164DI08</accession>
<proteinExistence type="predicted"/>
<keyword evidence="2" id="KW-1185">Reference proteome</keyword>
<feature type="non-terminal residue" evidence="1">
    <location>
        <position position="1"/>
    </location>
</feature>
<dbReference type="EMBL" id="LRGB01027138">
    <property type="protein sequence ID" value="KZR95805.1"/>
    <property type="molecule type" value="Genomic_DNA"/>
</dbReference>
<evidence type="ECO:0008006" key="3">
    <source>
        <dbReference type="Google" id="ProtNLM"/>
    </source>
</evidence>